<evidence type="ECO:0000313" key="2">
    <source>
        <dbReference type="EMBL" id="WEF34239.1"/>
    </source>
</evidence>
<dbReference type="Proteomes" id="UP001216510">
    <property type="component" value="Chromosome"/>
</dbReference>
<dbReference type="PROSITE" id="PS51257">
    <property type="entry name" value="PROKAR_LIPOPROTEIN"/>
    <property type="match status" value="1"/>
</dbReference>
<accession>A0ABY8BIZ4</accession>
<dbReference type="RefSeq" id="WP_277416918.1">
    <property type="nucleotide sequence ID" value="NZ_CP119083.1"/>
</dbReference>
<organism evidence="2 3">
    <name type="scientific">Pseudoduganella chitinolytica</name>
    <dbReference type="NCBI Taxonomy" id="34070"/>
    <lineage>
        <taxon>Bacteria</taxon>
        <taxon>Pseudomonadati</taxon>
        <taxon>Pseudomonadota</taxon>
        <taxon>Betaproteobacteria</taxon>
        <taxon>Burkholderiales</taxon>
        <taxon>Oxalobacteraceae</taxon>
        <taxon>Telluria group</taxon>
        <taxon>Pseudoduganella</taxon>
    </lineage>
</organism>
<keyword evidence="3" id="KW-1185">Reference proteome</keyword>
<dbReference type="EMBL" id="CP119083">
    <property type="protein sequence ID" value="WEF34239.1"/>
    <property type="molecule type" value="Genomic_DNA"/>
</dbReference>
<evidence type="ECO:0000313" key="3">
    <source>
        <dbReference type="Proteomes" id="UP001216510"/>
    </source>
</evidence>
<gene>
    <name evidence="2" type="ORF">PX653_05570</name>
</gene>
<sequence length="111" mass="11957">MKNVRNLLLVLAAACACVHTGAQTLDELARNGHSTAAGTMDGESYVATIKGRVGIAVVNTDKVELRDRTVYVNGKSYGKVPEVCEVRYVVTKEGGTLFVDGQPRPEPVPRR</sequence>
<protein>
    <submittedName>
        <fullName evidence="2">Sugar ABC transporter ATPase</fullName>
    </submittedName>
</protein>
<keyword evidence="1" id="KW-0732">Signal</keyword>
<feature type="signal peptide" evidence="1">
    <location>
        <begin position="1"/>
        <end position="22"/>
    </location>
</feature>
<evidence type="ECO:0000256" key="1">
    <source>
        <dbReference type="SAM" id="SignalP"/>
    </source>
</evidence>
<proteinExistence type="predicted"/>
<name>A0ABY8BIZ4_9BURK</name>
<feature type="chain" id="PRO_5047037857" evidence="1">
    <location>
        <begin position="23"/>
        <end position="111"/>
    </location>
</feature>
<reference evidence="2 3" key="1">
    <citation type="submission" date="2023-02" db="EMBL/GenBank/DDBJ databases">
        <title>Gemone sequence of Telluria chitinolytica ACM 3522T.</title>
        <authorList>
            <person name="Frediansyah A."/>
            <person name="Miess H."/>
            <person name="Gross H."/>
        </authorList>
    </citation>
    <scope>NUCLEOTIDE SEQUENCE [LARGE SCALE GENOMIC DNA]</scope>
    <source>
        <strain evidence="2 3">ACM 3522</strain>
    </source>
</reference>